<accession>A0AAE0YIK8</accession>
<dbReference type="Proteomes" id="UP001283361">
    <property type="component" value="Unassembled WGS sequence"/>
</dbReference>
<dbReference type="EMBL" id="JAWDGP010006115">
    <property type="protein sequence ID" value="KAK3746799.1"/>
    <property type="molecule type" value="Genomic_DNA"/>
</dbReference>
<protein>
    <submittedName>
        <fullName evidence="1">Uncharacterized protein</fullName>
    </submittedName>
</protein>
<reference evidence="1" key="1">
    <citation type="journal article" date="2023" name="G3 (Bethesda)">
        <title>A reference genome for the long-term kleptoplast-retaining sea slug Elysia crispata morphotype clarki.</title>
        <authorList>
            <person name="Eastman K.E."/>
            <person name="Pendleton A.L."/>
            <person name="Shaikh M.A."/>
            <person name="Suttiyut T."/>
            <person name="Ogas R."/>
            <person name="Tomko P."/>
            <person name="Gavelis G."/>
            <person name="Widhalm J.R."/>
            <person name="Wisecaver J.H."/>
        </authorList>
    </citation>
    <scope>NUCLEOTIDE SEQUENCE</scope>
    <source>
        <strain evidence="1">ECLA1</strain>
    </source>
</reference>
<gene>
    <name evidence="1" type="ORF">RRG08_031327</name>
</gene>
<keyword evidence="2" id="KW-1185">Reference proteome</keyword>
<name>A0AAE0YIK8_9GAST</name>
<organism evidence="1 2">
    <name type="scientific">Elysia crispata</name>
    <name type="common">lettuce slug</name>
    <dbReference type="NCBI Taxonomy" id="231223"/>
    <lineage>
        <taxon>Eukaryota</taxon>
        <taxon>Metazoa</taxon>
        <taxon>Spiralia</taxon>
        <taxon>Lophotrochozoa</taxon>
        <taxon>Mollusca</taxon>
        <taxon>Gastropoda</taxon>
        <taxon>Heterobranchia</taxon>
        <taxon>Euthyneura</taxon>
        <taxon>Panpulmonata</taxon>
        <taxon>Sacoglossa</taxon>
        <taxon>Placobranchoidea</taxon>
        <taxon>Plakobranchidae</taxon>
        <taxon>Elysia</taxon>
    </lineage>
</organism>
<sequence length="81" mass="9138">MLSEDVQIGQAVPSILQSYKLQTVDCGSVLPGDSVCKVLARERGLERARKGHPAFRPNQLQDTRLPTEFASFYLFNLERLM</sequence>
<comment type="caution">
    <text evidence="1">The sequence shown here is derived from an EMBL/GenBank/DDBJ whole genome shotgun (WGS) entry which is preliminary data.</text>
</comment>
<evidence type="ECO:0000313" key="2">
    <source>
        <dbReference type="Proteomes" id="UP001283361"/>
    </source>
</evidence>
<dbReference type="AlphaFoldDB" id="A0AAE0YIK8"/>
<proteinExistence type="predicted"/>
<evidence type="ECO:0000313" key="1">
    <source>
        <dbReference type="EMBL" id="KAK3746799.1"/>
    </source>
</evidence>